<feature type="transmembrane region" description="Helical" evidence="1">
    <location>
        <begin position="82"/>
        <end position="102"/>
    </location>
</feature>
<keyword evidence="1" id="KW-0472">Membrane</keyword>
<name>A0AAD5CGZ7_AMBAR</name>
<protein>
    <submittedName>
        <fullName evidence="2">Uncharacterized protein</fullName>
    </submittedName>
</protein>
<evidence type="ECO:0000313" key="2">
    <source>
        <dbReference type="EMBL" id="KAI7741442.1"/>
    </source>
</evidence>
<gene>
    <name evidence="2" type="ORF">M8C21_028860</name>
</gene>
<organism evidence="2 3">
    <name type="scientific">Ambrosia artemisiifolia</name>
    <name type="common">Common ragweed</name>
    <dbReference type="NCBI Taxonomy" id="4212"/>
    <lineage>
        <taxon>Eukaryota</taxon>
        <taxon>Viridiplantae</taxon>
        <taxon>Streptophyta</taxon>
        <taxon>Embryophyta</taxon>
        <taxon>Tracheophyta</taxon>
        <taxon>Spermatophyta</taxon>
        <taxon>Magnoliopsida</taxon>
        <taxon>eudicotyledons</taxon>
        <taxon>Gunneridae</taxon>
        <taxon>Pentapetalae</taxon>
        <taxon>asterids</taxon>
        <taxon>campanulids</taxon>
        <taxon>Asterales</taxon>
        <taxon>Asteraceae</taxon>
        <taxon>Asteroideae</taxon>
        <taxon>Heliantheae alliance</taxon>
        <taxon>Heliantheae</taxon>
        <taxon>Ambrosia</taxon>
    </lineage>
</organism>
<evidence type="ECO:0000256" key="1">
    <source>
        <dbReference type="SAM" id="Phobius"/>
    </source>
</evidence>
<accession>A0AAD5CGZ7</accession>
<sequence length="103" mass="12196">MGCDGERRERCNRRPMILGFRSTVKLGLKIELLSRKRKKEKKFVNVIARRFGNELLMLVVFLKEEAFSRKEILEKISLTLVFFFVSFLLHSVTGMSFFIIFLF</sequence>
<proteinExistence type="predicted"/>
<dbReference type="AlphaFoldDB" id="A0AAD5CGZ7"/>
<dbReference type="EMBL" id="JAMZMK010008203">
    <property type="protein sequence ID" value="KAI7741442.1"/>
    <property type="molecule type" value="Genomic_DNA"/>
</dbReference>
<keyword evidence="3" id="KW-1185">Reference proteome</keyword>
<comment type="caution">
    <text evidence="2">The sequence shown here is derived from an EMBL/GenBank/DDBJ whole genome shotgun (WGS) entry which is preliminary data.</text>
</comment>
<dbReference type="Proteomes" id="UP001206925">
    <property type="component" value="Unassembled WGS sequence"/>
</dbReference>
<keyword evidence="1" id="KW-1133">Transmembrane helix</keyword>
<evidence type="ECO:0000313" key="3">
    <source>
        <dbReference type="Proteomes" id="UP001206925"/>
    </source>
</evidence>
<keyword evidence="1" id="KW-0812">Transmembrane</keyword>
<reference evidence="2" key="1">
    <citation type="submission" date="2022-06" db="EMBL/GenBank/DDBJ databases">
        <title>Uncovering the hologenomic basis of an extraordinary plant invasion.</title>
        <authorList>
            <person name="Bieker V.C."/>
            <person name="Martin M.D."/>
            <person name="Gilbert T."/>
            <person name="Hodgins K."/>
            <person name="Battlay P."/>
            <person name="Petersen B."/>
            <person name="Wilson J."/>
        </authorList>
    </citation>
    <scope>NUCLEOTIDE SEQUENCE</scope>
    <source>
        <strain evidence="2">AA19_3_7</strain>
        <tissue evidence="2">Leaf</tissue>
    </source>
</reference>